<dbReference type="PANTHER" id="PTHR31375">
    <property type="match status" value="1"/>
</dbReference>
<keyword evidence="6 8" id="KW-0326">Glycosidase</keyword>
<evidence type="ECO:0000256" key="6">
    <source>
        <dbReference type="ARBA" id="ARBA00023295"/>
    </source>
</evidence>
<dbReference type="GO" id="GO:0071555">
    <property type="term" value="P:cell wall organization"/>
    <property type="evidence" value="ECO:0007669"/>
    <property type="project" value="UniProtKB-KW"/>
</dbReference>
<evidence type="ECO:0000256" key="5">
    <source>
        <dbReference type="ARBA" id="ARBA00022801"/>
    </source>
</evidence>
<dbReference type="InterPro" id="IPR011050">
    <property type="entry name" value="Pectin_lyase_fold/virulence"/>
</dbReference>
<evidence type="ECO:0000256" key="3">
    <source>
        <dbReference type="ARBA" id="ARBA00022512"/>
    </source>
</evidence>
<organism evidence="10 11">
    <name type="scientific">Morella rubra</name>
    <name type="common">Chinese bayberry</name>
    <dbReference type="NCBI Taxonomy" id="262757"/>
    <lineage>
        <taxon>Eukaryota</taxon>
        <taxon>Viridiplantae</taxon>
        <taxon>Streptophyta</taxon>
        <taxon>Embryophyta</taxon>
        <taxon>Tracheophyta</taxon>
        <taxon>Spermatophyta</taxon>
        <taxon>Magnoliopsida</taxon>
        <taxon>eudicotyledons</taxon>
        <taxon>Gunneridae</taxon>
        <taxon>Pentapetalae</taxon>
        <taxon>rosids</taxon>
        <taxon>fabids</taxon>
        <taxon>Fagales</taxon>
        <taxon>Myricaceae</taxon>
        <taxon>Morella</taxon>
    </lineage>
</organism>
<evidence type="ECO:0000256" key="4">
    <source>
        <dbReference type="ARBA" id="ARBA00022525"/>
    </source>
</evidence>
<comment type="similarity">
    <text evidence="2 8">Belongs to the glycosyl hydrolase 28 family.</text>
</comment>
<dbReference type="AlphaFoldDB" id="A0A6A1VD84"/>
<evidence type="ECO:0000256" key="8">
    <source>
        <dbReference type="RuleBase" id="RU361169"/>
    </source>
</evidence>
<dbReference type="GO" id="GO:0004650">
    <property type="term" value="F:polygalacturonase activity"/>
    <property type="evidence" value="ECO:0007669"/>
    <property type="project" value="InterPro"/>
</dbReference>
<dbReference type="Gene3D" id="2.160.20.10">
    <property type="entry name" value="Single-stranded right-handed beta-helix, Pectin lyase-like"/>
    <property type="match status" value="1"/>
</dbReference>
<dbReference type="InterPro" id="IPR006626">
    <property type="entry name" value="PbH1"/>
</dbReference>
<keyword evidence="11" id="KW-1185">Reference proteome</keyword>
<keyword evidence="9" id="KW-0732">Signal</keyword>
<accession>A0A6A1VD84</accession>
<keyword evidence="7" id="KW-0961">Cell wall biogenesis/degradation</keyword>
<evidence type="ECO:0000256" key="2">
    <source>
        <dbReference type="ARBA" id="ARBA00008834"/>
    </source>
</evidence>
<protein>
    <recommendedName>
        <fullName evidence="12">Polygalacturonase</fullName>
    </recommendedName>
</protein>
<evidence type="ECO:0008006" key="12">
    <source>
        <dbReference type="Google" id="ProtNLM"/>
    </source>
</evidence>
<gene>
    <name evidence="10" type="ORF">CJ030_MR6G025954</name>
</gene>
<proteinExistence type="inferred from homology"/>
<evidence type="ECO:0000313" key="10">
    <source>
        <dbReference type="EMBL" id="KAB1209080.1"/>
    </source>
</evidence>
<dbReference type="EMBL" id="RXIC02000024">
    <property type="protein sequence ID" value="KAB1209080.1"/>
    <property type="molecule type" value="Genomic_DNA"/>
</dbReference>
<evidence type="ECO:0000256" key="1">
    <source>
        <dbReference type="ARBA" id="ARBA00004191"/>
    </source>
</evidence>
<name>A0A6A1VD84_9ROSI</name>
<comment type="subcellular location">
    <subcellularLocation>
        <location evidence="1">Secreted</location>
        <location evidence="1">Cell wall</location>
    </subcellularLocation>
</comment>
<dbReference type="GO" id="GO:0005975">
    <property type="term" value="P:carbohydrate metabolic process"/>
    <property type="evidence" value="ECO:0007669"/>
    <property type="project" value="InterPro"/>
</dbReference>
<dbReference type="OrthoDB" id="187139at2759"/>
<evidence type="ECO:0000313" key="11">
    <source>
        <dbReference type="Proteomes" id="UP000516437"/>
    </source>
</evidence>
<comment type="caution">
    <text evidence="10">The sequence shown here is derived from an EMBL/GenBank/DDBJ whole genome shotgun (WGS) entry which is preliminary data.</text>
</comment>
<reference evidence="10 11" key="1">
    <citation type="journal article" date="2019" name="Plant Biotechnol. J.">
        <title>The red bayberry genome and genetic basis of sex determination.</title>
        <authorList>
            <person name="Jia H.M."/>
            <person name="Jia H.J."/>
            <person name="Cai Q.L."/>
            <person name="Wang Y."/>
            <person name="Zhao H.B."/>
            <person name="Yang W.F."/>
            <person name="Wang G.Y."/>
            <person name="Li Y.H."/>
            <person name="Zhan D.L."/>
            <person name="Shen Y.T."/>
            <person name="Niu Q.F."/>
            <person name="Chang L."/>
            <person name="Qiu J."/>
            <person name="Zhao L."/>
            <person name="Xie H.B."/>
            <person name="Fu W.Y."/>
            <person name="Jin J."/>
            <person name="Li X.W."/>
            <person name="Jiao Y."/>
            <person name="Zhou C.C."/>
            <person name="Tu T."/>
            <person name="Chai C.Y."/>
            <person name="Gao J.L."/>
            <person name="Fan L.J."/>
            <person name="van de Weg E."/>
            <person name="Wang J.Y."/>
            <person name="Gao Z.S."/>
        </authorList>
    </citation>
    <scope>NUCLEOTIDE SEQUENCE [LARGE SCALE GENOMIC DNA]</scope>
    <source>
        <tissue evidence="10">Leaves</tissue>
    </source>
</reference>
<dbReference type="SMART" id="SM00710">
    <property type="entry name" value="PbH1"/>
    <property type="match status" value="5"/>
</dbReference>
<sequence>MNAMLMQVVFAFVLVLGLLSPDLGSSTADANPNSFDVSNYGAVGDGSRDDSDAFLKAWNAACSKETDHPTVIVPGSKTFLVHPVFFKGPCKATSITFQVLGRIIAPASPQAWKGLDPSQWLAFKSVKGLEITGSGIINGQGSGWWTRHAGIILTCHELQTMKLCSCEETTLRDLHFLDSPQMHIAILGCNGVHVKNLTITAPELSPNTDGIHIQSSDNVTINDTVIGTGDDCVSIGDLTSNINVSYVRCGPGHGISIGSLGKEGNSVQVENIHVSKVDFKGTTNGARIKTWPTGRGYVKGVTFEHLYFNSVQNPIIIDQNYCLEDDVRGACAKTQTGVHISDVQFNNLFGTSATDVAITLNCSSSVACTGIFFKSIQLKSNKTGSTVTSTCSNAHGNIFGVVKPNPCIQI</sequence>
<dbReference type="Pfam" id="PF00295">
    <property type="entry name" value="Glyco_hydro_28"/>
    <property type="match status" value="1"/>
</dbReference>
<keyword evidence="5 8" id="KW-0378">Hydrolase</keyword>
<feature type="signal peptide" evidence="9">
    <location>
        <begin position="1"/>
        <end position="24"/>
    </location>
</feature>
<dbReference type="Proteomes" id="UP000516437">
    <property type="component" value="Chromosome 6"/>
</dbReference>
<evidence type="ECO:0000256" key="9">
    <source>
        <dbReference type="SAM" id="SignalP"/>
    </source>
</evidence>
<dbReference type="InterPro" id="IPR000743">
    <property type="entry name" value="Glyco_hydro_28"/>
</dbReference>
<dbReference type="SUPFAM" id="SSF51126">
    <property type="entry name" value="Pectin lyase-like"/>
    <property type="match status" value="1"/>
</dbReference>
<keyword evidence="4" id="KW-0964">Secreted</keyword>
<evidence type="ECO:0000256" key="7">
    <source>
        <dbReference type="ARBA" id="ARBA00023316"/>
    </source>
</evidence>
<keyword evidence="3" id="KW-0134">Cell wall</keyword>
<feature type="chain" id="PRO_5025626567" description="Polygalacturonase" evidence="9">
    <location>
        <begin position="25"/>
        <end position="410"/>
    </location>
</feature>
<dbReference type="InterPro" id="IPR012334">
    <property type="entry name" value="Pectin_lyas_fold"/>
</dbReference>